<dbReference type="EnsemblPlants" id="EMT05523">
    <property type="protein sequence ID" value="EMT05523"/>
    <property type="gene ID" value="F775_22790"/>
</dbReference>
<organism evidence="3">
    <name type="scientific">Aegilops tauschii</name>
    <name type="common">Tausch's goatgrass</name>
    <name type="synonym">Aegilops squarrosa</name>
    <dbReference type="NCBI Taxonomy" id="37682"/>
    <lineage>
        <taxon>Eukaryota</taxon>
        <taxon>Viridiplantae</taxon>
        <taxon>Streptophyta</taxon>
        <taxon>Embryophyta</taxon>
        <taxon>Tracheophyta</taxon>
        <taxon>Spermatophyta</taxon>
        <taxon>Magnoliopsida</taxon>
        <taxon>Liliopsida</taxon>
        <taxon>Poales</taxon>
        <taxon>Poaceae</taxon>
        <taxon>BOP clade</taxon>
        <taxon>Pooideae</taxon>
        <taxon>Triticodae</taxon>
        <taxon>Triticeae</taxon>
        <taxon>Triticinae</taxon>
        <taxon>Aegilops</taxon>
    </lineage>
</organism>
<dbReference type="Gene3D" id="1.25.40.420">
    <property type="match status" value="1"/>
</dbReference>
<dbReference type="SMART" id="SM00225">
    <property type="entry name" value="BTB"/>
    <property type="match status" value="2"/>
</dbReference>
<evidence type="ECO:0000256" key="2">
    <source>
        <dbReference type="ARBA" id="ARBA00010846"/>
    </source>
</evidence>
<dbReference type="PANTHER" id="PTHR26379:SF494">
    <property type="entry name" value="BTB DOMAIN-CONTAINING PROTEIN"/>
    <property type="match status" value="1"/>
</dbReference>
<dbReference type="PROSITE" id="PS50097">
    <property type="entry name" value="BTB"/>
    <property type="match status" value="2"/>
</dbReference>
<dbReference type="PANTHER" id="PTHR26379">
    <property type="entry name" value="BTB/POZ AND MATH DOMAIN-CONTAINING PROTEIN 1"/>
    <property type="match status" value="1"/>
</dbReference>
<dbReference type="Pfam" id="PF22486">
    <property type="entry name" value="MATH_2"/>
    <property type="match status" value="1"/>
</dbReference>
<dbReference type="Gene3D" id="2.60.210.10">
    <property type="entry name" value="Apoptosis, Tumor Necrosis Factor Receptor Associated Protein 2, Chain A"/>
    <property type="match status" value="1"/>
</dbReference>
<dbReference type="SUPFAM" id="SSF49599">
    <property type="entry name" value="TRAF domain-like"/>
    <property type="match status" value="1"/>
</dbReference>
<dbReference type="SUPFAM" id="SSF54695">
    <property type="entry name" value="POZ domain"/>
    <property type="match status" value="2"/>
</dbReference>
<dbReference type="AlphaFoldDB" id="M8BFK8"/>
<dbReference type="InterPro" id="IPR045005">
    <property type="entry name" value="BPM1-6"/>
</dbReference>
<protein>
    <submittedName>
        <fullName evidence="3">Speckle-type POZ protein</fullName>
    </submittedName>
</protein>
<dbReference type="InterPro" id="IPR000210">
    <property type="entry name" value="BTB/POZ_dom"/>
</dbReference>
<dbReference type="Pfam" id="PF00651">
    <property type="entry name" value="BTB"/>
    <property type="match status" value="2"/>
</dbReference>
<dbReference type="InterPro" id="IPR002083">
    <property type="entry name" value="MATH/TRAF_dom"/>
</dbReference>
<sequence>MATCRCWELPLPDMFRGREHLYVDGEDGSLYVYCEVEVLQEDTDIPADADQTFMVPPQTISRDLGRLLLIPGQGVPETESELLRRRCMLPDVTFIVEQTEIHAHKLMLAMRAMLHFIYTDQLQLNSADDGRTPMMLDLLVADRYDIESLRLMCENMLSESMEVEYVMSILMEVHGRHSCRSVEASCIEYMASDPAVYATVKATNDYEELKESCCSFVLEVADKVAAVNMTHNLCSNAPSSSSSRPQMNVCTHYSLEVAEGTHEFKIPHFVFVQRRHGVGKEINSEAFLVGDYGWKIRVYPSSSSEKAQGHISVYAELLTDPGPEGVNVTLGFKLDDHSGESPHLMKWLEKTFTTKSDWGYAKFVTIESAKSCHLADDGSLTIRCDVAIIKKVHTCSTSTTTMGTRATMPPSDIASHLKQLLVSEHGSDVCFLVEDCELRAHNLVIAARSPTLYKMMVMGNKDDHVIPVHDVTVEVFKAVLHFIYTDELPPIQDLVHDGADQDELMIAEDMLVEACWFGLDRMKAMCENLLVRFLDSEEDALQTIKLGCDLQCSKLINYCHQFIMLTELRQIQGENVSLVDRFGTCVFLGISTSDYIRSKPSESTL</sequence>
<comment type="pathway">
    <text evidence="1">Protein modification; protein ubiquitination.</text>
</comment>
<reference evidence="3" key="1">
    <citation type="submission" date="2015-06" db="UniProtKB">
        <authorList>
            <consortium name="EnsemblPlants"/>
        </authorList>
    </citation>
    <scope>IDENTIFICATION</scope>
</reference>
<name>M8BFK8_AEGTA</name>
<dbReference type="InterPro" id="IPR056423">
    <property type="entry name" value="BACK_BPM_SPOP"/>
</dbReference>
<dbReference type="ExpressionAtlas" id="M8BFK8">
    <property type="expression patterns" value="baseline"/>
</dbReference>
<dbReference type="Pfam" id="PF24570">
    <property type="entry name" value="BACK_BPM_SPOP"/>
    <property type="match status" value="1"/>
</dbReference>
<dbReference type="InterPro" id="IPR011333">
    <property type="entry name" value="SKP1/BTB/POZ_sf"/>
</dbReference>
<dbReference type="Gene3D" id="3.30.710.10">
    <property type="entry name" value="Potassium Channel Kv1.1, Chain A"/>
    <property type="match status" value="2"/>
</dbReference>
<comment type="similarity">
    <text evidence="2">Belongs to the Tdpoz family.</text>
</comment>
<dbReference type="CDD" id="cd00121">
    <property type="entry name" value="MATH"/>
    <property type="match status" value="1"/>
</dbReference>
<proteinExistence type="inferred from homology"/>
<evidence type="ECO:0000313" key="3">
    <source>
        <dbReference type="EnsemblPlants" id="EMT05523"/>
    </source>
</evidence>
<accession>M8BFK8</accession>
<dbReference type="PROSITE" id="PS50144">
    <property type="entry name" value="MATH"/>
    <property type="match status" value="1"/>
</dbReference>
<dbReference type="GO" id="GO:0016567">
    <property type="term" value="P:protein ubiquitination"/>
    <property type="evidence" value="ECO:0007669"/>
    <property type="project" value="InterPro"/>
</dbReference>
<evidence type="ECO:0000256" key="1">
    <source>
        <dbReference type="ARBA" id="ARBA00004906"/>
    </source>
</evidence>
<dbReference type="InterPro" id="IPR008974">
    <property type="entry name" value="TRAF-like"/>
</dbReference>